<dbReference type="SUPFAM" id="SSF51197">
    <property type="entry name" value="Clavaminate synthase-like"/>
    <property type="match status" value="1"/>
</dbReference>
<dbReference type="InterPro" id="IPR011011">
    <property type="entry name" value="Znf_FYVE_PHD"/>
</dbReference>
<reference evidence="6 7" key="1">
    <citation type="submission" date="2010-05" db="EMBL/GenBank/DDBJ databases">
        <title>The Genome Sequence of Thecamonas trahens ATCC 50062.</title>
        <authorList>
            <consortium name="The Broad Institute Genome Sequencing Platform"/>
            <person name="Russ C."/>
            <person name="Cuomo C."/>
            <person name="Shea T."/>
            <person name="Young S.K."/>
            <person name="Zeng Q."/>
            <person name="Koehrsen M."/>
            <person name="Haas B."/>
            <person name="Borodovsky M."/>
            <person name="Guigo R."/>
            <person name="Alvarado L."/>
            <person name="Berlin A."/>
            <person name="Bochicchio J."/>
            <person name="Borenstein D."/>
            <person name="Chapman S."/>
            <person name="Chen Z."/>
            <person name="Freedman E."/>
            <person name="Gellesch M."/>
            <person name="Goldberg J."/>
            <person name="Griggs A."/>
            <person name="Gujja S."/>
            <person name="Heilman E."/>
            <person name="Heiman D."/>
            <person name="Hepburn T."/>
            <person name="Howarth C."/>
            <person name="Jen D."/>
            <person name="Larson L."/>
            <person name="Mehta T."/>
            <person name="Park D."/>
            <person name="Pearson M."/>
            <person name="Roberts A."/>
            <person name="Saif S."/>
            <person name="Shenoy N."/>
            <person name="Sisk P."/>
            <person name="Stolte C."/>
            <person name="Sykes S."/>
            <person name="Thomson T."/>
            <person name="Walk T."/>
            <person name="White J."/>
            <person name="Yandava C."/>
            <person name="Burger G."/>
            <person name="Gray M.W."/>
            <person name="Holland P.W.H."/>
            <person name="King N."/>
            <person name="Lang F.B.F."/>
            <person name="Roger A.J."/>
            <person name="Ruiz-Trillo I."/>
            <person name="Lander E."/>
            <person name="Nusbaum C."/>
        </authorList>
    </citation>
    <scope>NUCLEOTIDE SEQUENCE [LARGE SCALE GENOMIC DNA]</scope>
    <source>
        <strain evidence="6 7">ATCC 50062</strain>
    </source>
</reference>
<dbReference type="SMART" id="SM00249">
    <property type="entry name" value="PHD"/>
    <property type="match status" value="1"/>
</dbReference>
<dbReference type="InterPro" id="IPR013083">
    <property type="entry name" value="Znf_RING/FYVE/PHD"/>
</dbReference>
<evidence type="ECO:0000256" key="2">
    <source>
        <dbReference type="ARBA" id="ARBA00022771"/>
    </source>
</evidence>
<proteinExistence type="predicted"/>
<dbReference type="EMBL" id="GL349477">
    <property type="protein sequence ID" value="KNC52953.1"/>
    <property type="molecule type" value="Genomic_DNA"/>
</dbReference>
<gene>
    <name evidence="6" type="ORF">AMSG_09122</name>
</gene>
<sequence length="553" mass="59775">MVKRELKNGTVRIQTKRQRLLARPAKCAQDVAEAQGVLRPAQAQARRRATGKAAGRTVSKAKADVPAGAEAEAEASTSASASQSQSRGRRLGSSAEAIAGSNGSLKAVFKATKAMQISSDDDYDPWDDSNAFESENSPALVPAPVASAFKKVKAKRGKGSKSAKSAKSAKRAKSATSAKGAKTKSSEVVDRNTRTADGLLAKDARLESVACAACSKCSRVKVGLACAGCGDYFHLECLGEARTARMETSLDGKGGSLMSYHSSSAGYVAAKVPAIPQWLCLGCRAPVFTPIVGIDDAAGRTAQFNEYGLAMLPPSAGLGRDVVDKLYRLVLSRFEENMETLRARDMLDMLPTGFTTFKMRAAGRFDLMLDELTDPSIFPLLTTEAPWLPLVRELLGDDAQCIHTGCMLSMPGSTTQPYHSDGDHESTKRHRPVHCLNVFIPLVDLTMARGPTEFIPTSHRLGYYEVDEQPMCLTPPAGSVLLFDYRLKHRGRGNESADERPVIYITYARPAFAKKSVANANFSSARYHKMPELLSTSRWRSRADRAAARQARF</sequence>
<evidence type="ECO:0000313" key="7">
    <source>
        <dbReference type="Proteomes" id="UP000054408"/>
    </source>
</evidence>
<evidence type="ECO:0000256" key="1">
    <source>
        <dbReference type="ARBA" id="ARBA00022723"/>
    </source>
</evidence>
<dbReference type="AlphaFoldDB" id="A0A0L0DNG1"/>
<evidence type="ECO:0000259" key="5">
    <source>
        <dbReference type="SMART" id="SM00249"/>
    </source>
</evidence>
<keyword evidence="7" id="KW-1185">Reference proteome</keyword>
<feature type="region of interest" description="Disordered" evidence="4">
    <location>
        <begin position="39"/>
        <end position="96"/>
    </location>
</feature>
<feature type="compositionally biased region" description="Low complexity" evidence="4">
    <location>
        <begin position="67"/>
        <end position="95"/>
    </location>
</feature>
<organism evidence="6 7">
    <name type="scientific">Thecamonas trahens ATCC 50062</name>
    <dbReference type="NCBI Taxonomy" id="461836"/>
    <lineage>
        <taxon>Eukaryota</taxon>
        <taxon>Apusozoa</taxon>
        <taxon>Apusomonadida</taxon>
        <taxon>Apusomonadidae</taxon>
        <taxon>Thecamonas</taxon>
    </lineage>
</organism>
<dbReference type="GO" id="GO:0008270">
    <property type="term" value="F:zinc ion binding"/>
    <property type="evidence" value="ECO:0007669"/>
    <property type="project" value="UniProtKB-KW"/>
</dbReference>
<keyword evidence="2" id="KW-0863">Zinc-finger</keyword>
<dbReference type="InterPro" id="IPR001965">
    <property type="entry name" value="Znf_PHD"/>
</dbReference>
<keyword evidence="3" id="KW-0862">Zinc</keyword>
<evidence type="ECO:0000256" key="4">
    <source>
        <dbReference type="SAM" id="MobiDB-lite"/>
    </source>
</evidence>
<feature type="compositionally biased region" description="Basic residues" evidence="4">
    <location>
        <begin position="151"/>
        <end position="161"/>
    </location>
</feature>
<evidence type="ECO:0000256" key="3">
    <source>
        <dbReference type="ARBA" id="ARBA00022833"/>
    </source>
</evidence>
<keyword evidence="1" id="KW-0479">Metal-binding</keyword>
<dbReference type="PANTHER" id="PTHR37563:SF2">
    <property type="entry name" value="PHYTANOYL-COA DIOXYGENASE FAMILY PROTEIN (AFU_ORTHOLOGUE AFUA_2G03330)"/>
    <property type="match status" value="1"/>
</dbReference>
<protein>
    <recommendedName>
        <fullName evidence="5">Zinc finger PHD-type domain-containing protein</fullName>
    </recommendedName>
</protein>
<dbReference type="Gene3D" id="3.30.40.10">
    <property type="entry name" value="Zinc/RING finger domain, C3HC4 (zinc finger)"/>
    <property type="match status" value="1"/>
</dbReference>
<dbReference type="PANTHER" id="PTHR37563">
    <property type="entry name" value="PHYTANOYL-COA DIOXYGENASE FAMILY PROTEIN (AFU_ORTHOLOGUE AFUA_2G03330)"/>
    <property type="match status" value="1"/>
</dbReference>
<accession>A0A0L0DNG1</accession>
<dbReference type="Gene3D" id="2.60.120.620">
    <property type="entry name" value="q2cbj1_9rhob like domain"/>
    <property type="match status" value="1"/>
</dbReference>
<dbReference type="InterPro" id="IPR051961">
    <property type="entry name" value="Fungal_Metabolite_Diox"/>
</dbReference>
<name>A0A0L0DNG1_THETB</name>
<dbReference type="RefSeq" id="XP_013754847.1">
    <property type="nucleotide sequence ID" value="XM_013899393.1"/>
</dbReference>
<evidence type="ECO:0000313" key="6">
    <source>
        <dbReference type="EMBL" id="KNC52953.1"/>
    </source>
</evidence>
<dbReference type="GeneID" id="25567650"/>
<dbReference type="SUPFAM" id="SSF57903">
    <property type="entry name" value="FYVE/PHD zinc finger"/>
    <property type="match status" value="1"/>
</dbReference>
<dbReference type="InterPro" id="IPR008775">
    <property type="entry name" value="Phytyl_CoA_dOase-like"/>
</dbReference>
<dbReference type="Pfam" id="PF05721">
    <property type="entry name" value="PhyH"/>
    <property type="match status" value="1"/>
</dbReference>
<dbReference type="Proteomes" id="UP000054408">
    <property type="component" value="Unassembled WGS sequence"/>
</dbReference>
<dbReference type="OrthoDB" id="10265596at2759"/>
<feature type="region of interest" description="Disordered" evidence="4">
    <location>
        <begin position="151"/>
        <end position="189"/>
    </location>
</feature>
<feature type="domain" description="Zinc finger PHD-type" evidence="5">
    <location>
        <begin position="213"/>
        <end position="284"/>
    </location>
</feature>